<dbReference type="InterPro" id="IPR012341">
    <property type="entry name" value="6hp_glycosidase-like_sf"/>
</dbReference>
<evidence type="ECO:0000313" key="3">
    <source>
        <dbReference type="EMBL" id="MDN5204271.1"/>
    </source>
</evidence>
<dbReference type="EMBL" id="JAUJEA010000010">
    <property type="protein sequence ID" value="MDN5204271.1"/>
    <property type="molecule type" value="Genomic_DNA"/>
</dbReference>
<dbReference type="Pfam" id="PF04685">
    <property type="entry name" value="DUF608"/>
    <property type="match status" value="1"/>
</dbReference>
<dbReference type="Pfam" id="PF12215">
    <property type="entry name" value="Glyco_hydr_116N"/>
    <property type="match status" value="1"/>
</dbReference>
<dbReference type="InterPro" id="IPR006775">
    <property type="entry name" value="GH116_catalytic"/>
</dbReference>
<dbReference type="InterPro" id="IPR006311">
    <property type="entry name" value="TAT_signal"/>
</dbReference>
<protein>
    <submittedName>
        <fullName evidence="3">GH116 family glycosyl hydrolase</fullName>
    </submittedName>
</protein>
<feature type="domain" description="Glycosyl-hydrolase family 116 catalytic region" evidence="1">
    <location>
        <begin position="427"/>
        <end position="800"/>
    </location>
</feature>
<dbReference type="InterPro" id="IPR024462">
    <property type="entry name" value="GH116_N"/>
</dbReference>
<keyword evidence="3" id="KW-0378">Hydrolase</keyword>
<dbReference type="PROSITE" id="PS51318">
    <property type="entry name" value="TAT"/>
    <property type="match status" value="1"/>
</dbReference>
<feature type="domain" description="Glycosyl-hydrolase family 116 N-terminal" evidence="2">
    <location>
        <begin position="72"/>
        <end position="384"/>
    </location>
</feature>
<reference evidence="3" key="1">
    <citation type="submission" date="2023-06" db="EMBL/GenBank/DDBJ databases">
        <title>Genomic of Parafulvivirga corallium.</title>
        <authorList>
            <person name="Wang G."/>
        </authorList>
    </citation>
    <scope>NUCLEOTIDE SEQUENCE</scope>
    <source>
        <strain evidence="3">BMA10</strain>
    </source>
</reference>
<dbReference type="PANTHER" id="PTHR12654:SF0">
    <property type="entry name" value="NON-LYSOSOMAL GLUCOSYLCERAMIDASE"/>
    <property type="match status" value="1"/>
</dbReference>
<evidence type="ECO:0000259" key="1">
    <source>
        <dbReference type="Pfam" id="PF04685"/>
    </source>
</evidence>
<proteinExistence type="predicted"/>
<dbReference type="InterPro" id="IPR052566">
    <property type="entry name" value="Non-lysos_glucosylceramidase"/>
</dbReference>
<gene>
    <name evidence="3" type="ORF">QQ008_22960</name>
</gene>
<name>A0ABT8KU27_9BACT</name>
<dbReference type="InterPro" id="IPR008928">
    <property type="entry name" value="6-hairpin_glycosidase_sf"/>
</dbReference>
<organism evidence="3 4">
    <name type="scientific">Splendidivirga corallicola</name>
    <dbReference type="NCBI Taxonomy" id="3051826"/>
    <lineage>
        <taxon>Bacteria</taxon>
        <taxon>Pseudomonadati</taxon>
        <taxon>Bacteroidota</taxon>
        <taxon>Cytophagia</taxon>
        <taxon>Cytophagales</taxon>
        <taxon>Splendidivirgaceae</taxon>
        <taxon>Splendidivirga</taxon>
    </lineage>
</organism>
<dbReference type="SUPFAM" id="SSF48208">
    <property type="entry name" value="Six-hairpin glycosidases"/>
    <property type="match status" value="1"/>
</dbReference>
<accession>A0ABT8KU27</accession>
<dbReference type="RefSeq" id="WP_346754296.1">
    <property type="nucleotide sequence ID" value="NZ_JAUJEA010000010.1"/>
</dbReference>
<dbReference type="PANTHER" id="PTHR12654">
    <property type="entry name" value="BILE ACID BETA-GLUCOSIDASE-RELATED"/>
    <property type="match status" value="1"/>
</dbReference>
<evidence type="ECO:0000259" key="2">
    <source>
        <dbReference type="Pfam" id="PF12215"/>
    </source>
</evidence>
<dbReference type="GO" id="GO:0016787">
    <property type="term" value="F:hydrolase activity"/>
    <property type="evidence" value="ECO:0007669"/>
    <property type="project" value="UniProtKB-KW"/>
</dbReference>
<dbReference type="Proteomes" id="UP001172082">
    <property type="component" value="Unassembled WGS sequence"/>
</dbReference>
<evidence type="ECO:0000313" key="4">
    <source>
        <dbReference type="Proteomes" id="UP001172082"/>
    </source>
</evidence>
<sequence length="870" mass="96875">MMKRSGKQNSRRKFLANSAALGALMAIPEGVKAETSNDSPAKADNARTKELQNKGVRVFNGPYKGDNLNRVAFPIGGIGAGMFNMEGTGGISHMSIRNSPDVFNQPQTFGAIHIKGVKNGTKVLEGPLQDWKKFGQHGRDALSSARGGAFKGFGLPRFKSATFDARFPFGEVKLIDSDIPVQVEIKGWSPFVPTDEDNSSLPVGAFEYTFKNTSGSRMEAVFSWNASNFMGIGKGNRIASIRNGFVLEQPENQESPTEQGAFAAFVPGENVTVDHSWFRGGWFDSLSIAWEKISRGDTSSKTPRAKDAPGASLYVPFTLDAGGEKTIRLLFAWYVPNTDIRLGGKGECQPASSCSESDTYKPWYAGKFANIQEVADYWKNNYEHLNQKSRTFTNAFYNATLPAEVMEAVAANLGILKSPTVLRQTDGKFWAWEGCNDQSGCCHGTCTHVWNYAQALPHLFPNLERSLRETEFNISQDDRGHQTFRTSLPIRTVDHGFHAAADGQLGGIMKVYRDWRISGDTEWMKKLYPKVKSSLDYCITTWDPKEKGILEEPHHNTYDIEFWGPDGMCTSFYLGALTALVEMAKAAKQPYKRYSQLIKKGKKYMEEELFDGEYFIQKIQWTGLEAKDPVKLSESSWTSDYSEEAKSLLQKEGPKYQYGKGCLSDGILGMWIASCAGLEEVIADEKVTSHLQSIHKYNLLKDMRNHSNPQRPSYALGEEGGLILCSWPKGGKLSLPFVYSNEVWTGIEYQVASHLMMKGKVEEGLDIVRTCRSRYDGTVRNPFDEYECGHWYARAMASYGLFQGLTGVRYDAVEKILYIDSRIGKDFTSFLSTKTGFGNVGLKDGKPFVDTKFGTIEIEKISVSGKLVDA</sequence>
<comment type="caution">
    <text evidence="3">The sequence shown here is derived from an EMBL/GenBank/DDBJ whole genome shotgun (WGS) entry which is preliminary data.</text>
</comment>
<keyword evidence="4" id="KW-1185">Reference proteome</keyword>
<dbReference type="Gene3D" id="1.50.10.10">
    <property type="match status" value="1"/>
</dbReference>